<evidence type="ECO:0000313" key="8">
    <source>
        <dbReference type="EMBL" id="MBS5413574.1"/>
    </source>
</evidence>
<evidence type="ECO:0000256" key="2">
    <source>
        <dbReference type="ARBA" id="ARBA00007430"/>
    </source>
</evidence>
<proteinExistence type="inferred from homology"/>
<feature type="transmembrane region" description="Helical" evidence="7">
    <location>
        <begin position="353"/>
        <end position="374"/>
    </location>
</feature>
<keyword evidence="3" id="KW-1003">Cell membrane</keyword>
<evidence type="ECO:0000256" key="5">
    <source>
        <dbReference type="ARBA" id="ARBA00022989"/>
    </source>
</evidence>
<evidence type="ECO:0000256" key="6">
    <source>
        <dbReference type="ARBA" id="ARBA00023136"/>
    </source>
</evidence>
<dbReference type="Pfam" id="PF13440">
    <property type="entry name" value="Polysacc_synt_3"/>
    <property type="match status" value="1"/>
</dbReference>
<feature type="transmembrane region" description="Helical" evidence="7">
    <location>
        <begin position="419"/>
        <end position="436"/>
    </location>
</feature>
<evidence type="ECO:0000256" key="4">
    <source>
        <dbReference type="ARBA" id="ARBA00022692"/>
    </source>
</evidence>
<keyword evidence="6 7" id="KW-0472">Membrane</keyword>
<organism evidence="8 9">
    <name type="scientific">Bacteroides thetaiotaomicron</name>
    <dbReference type="NCBI Taxonomy" id="818"/>
    <lineage>
        <taxon>Bacteria</taxon>
        <taxon>Pseudomonadati</taxon>
        <taxon>Bacteroidota</taxon>
        <taxon>Bacteroidia</taxon>
        <taxon>Bacteroidales</taxon>
        <taxon>Bacteroidaceae</taxon>
        <taxon>Bacteroides</taxon>
    </lineage>
</organism>
<feature type="transmembrane region" description="Helical" evidence="7">
    <location>
        <begin position="380"/>
        <end position="399"/>
    </location>
</feature>
<dbReference type="Proteomes" id="UP000782901">
    <property type="component" value="Unassembled WGS sequence"/>
</dbReference>
<feature type="transmembrane region" description="Helical" evidence="7">
    <location>
        <begin position="321"/>
        <end position="341"/>
    </location>
</feature>
<protein>
    <submittedName>
        <fullName evidence="8">Lipopolysaccharide biosynthesis protein</fullName>
    </submittedName>
</protein>
<feature type="transmembrane region" description="Helical" evidence="7">
    <location>
        <begin position="115"/>
        <end position="134"/>
    </location>
</feature>
<dbReference type="GO" id="GO:0005886">
    <property type="term" value="C:plasma membrane"/>
    <property type="evidence" value="ECO:0007669"/>
    <property type="project" value="UniProtKB-SubCell"/>
</dbReference>
<accession>A0A943HRL0</accession>
<feature type="transmembrane region" description="Helical" evidence="7">
    <location>
        <begin position="146"/>
        <end position="166"/>
    </location>
</feature>
<dbReference type="PANTHER" id="PTHR30250:SF10">
    <property type="entry name" value="LIPOPOLYSACCHARIDE BIOSYNTHESIS PROTEIN WZXC"/>
    <property type="match status" value="1"/>
</dbReference>
<name>A0A943HRL0_BACT4</name>
<comment type="subcellular location">
    <subcellularLocation>
        <location evidence="1">Cell membrane</location>
        <topology evidence="1">Multi-pass membrane protein</topology>
    </subcellularLocation>
</comment>
<dbReference type="AlphaFoldDB" id="A0A943HRL0"/>
<gene>
    <name evidence="8" type="ORF">KHY35_23165</name>
</gene>
<sequence>MSSLKTQVLSSFLWSAIQKIGALIVSFFTNLVLARILSPDDFGNIGILLIFIVVCQAFVDGGFGAALIQRKGVSDADYSTVFYWNLFVAAMLVIIIYFVAPIIGTYYKSELLCNLLRVQSLTIFINAFSLVQTAKLTKELNFKVLSVRSIISVTVGASIAVMLAYNGWGVWSLVIKEIVSATVGVLLLWLFCKWYPSLVFDKQSFKEMFQFGFLILISSIVDTVYRNIQSLIIGKVFSFRDLGYYTQARKMEEIPVQGGTMVLTQVLFPVYSSLAGQYEYMKSIVRKNVIIITFLTFPVMILLILLASPLLTILFTNKWAASIPLFQILCIEGMFFPLNCANTEIFKAIGKSSIYFILQTVKRVVSLVIIIYSVQYGLYPMMWTVAITGILFYIVNVIFTHRIFGYKMREQLIDIMPNLVLSIIIGLFIFILLIIANISNGYMLILFGSCTYMSLYLFFSIILKFKGVKLMWNIIKNELIYF</sequence>
<feature type="transmembrane region" description="Helical" evidence="7">
    <location>
        <begin position="81"/>
        <end position="103"/>
    </location>
</feature>
<evidence type="ECO:0000313" key="9">
    <source>
        <dbReference type="Proteomes" id="UP000782901"/>
    </source>
</evidence>
<reference evidence="8" key="1">
    <citation type="submission" date="2021-02" db="EMBL/GenBank/DDBJ databases">
        <title>Infant gut strain persistence is associated with maternal origin, phylogeny, and functional potential including surface adhesion and iron acquisition.</title>
        <authorList>
            <person name="Lou Y.C."/>
        </authorList>
    </citation>
    <scope>NUCLEOTIDE SEQUENCE</scope>
    <source>
        <strain evidence="8">L3_082_243G1_dasL3_082_243G1_maxbin2.maxbin.015s ta_sub</strain>
    </source>
</reference>
<feature type="transmembrane region" description="Helical" evidence="7">
    <location>
        <begin position="12"/>
        <end position="33"/>
    </location>
</feature>
<feature type="transmembrane region" description="Helical" evidence="7">
    <location>
        <begin position="208"/>
        <end position="225"/>
    </location>
</feature>
<keyword evidence="5 7" id="KW-1133">Transmembrane helix</keyword>
<feature type="transmembrane region" description="Helical" evidence="7">
    <location>
        <begin position="178"/>
        <end position="196"/>
    </location>
</feature>
<feature type="transmembrane region" description="Helical" evidence="7">
    <location>
        <begin position="45"/>
        <end position="69"/>
    </location>
</feature>
<feature type="transmembrane region" description="Helical" evidence="7">
    <location>
        <begin position="442"/>
        <end position="463"/>
    </location>
</feature>
<dbReference type="CDD" id="cd13127">
    <property type="entry name" value="MATE_tuaB_like"/>
    <property type="match status" value="1"/>
</dbReference>
<evidence type="ECO:0000256" key="7">
    <source>
        <dbReference type="SAM" id="Phobius"/>
    </source>
</evidence>
<evidence type="ECO:0000256" key="1">
    <source>
        <dbReference type="ARBA" id="ARBA00004651"/>
    </source>
</evidence>
<dbReference type="EMBL" id="JAGZEE010000063">
    <property type="protein sequence ID" value="MBS5413574.1"/>
    <property type="molecule type" value="Genomic_DNA"/>
</dbReference>
<dbReference type="InterPro" id="IPR050833">
    <property type="entry name" value="Poly_Biosynth_Transport"/>
</dbReference>
<keyword evidence="4 7" id="KW-0812">Transmembrane</keyword>
<feature type="transmembrane region" description="Helical" evidence="7">
    <location>
        <begin position="289"/>
        <end position="315"/>
    </location>
</feature>
<dbReference type="PANTHER" id="PTHR30250">
    <property type="entry name" value="PST FAMILY PREDICTED COLANIC ACID TRANSPORTER"/>
    <property type="match status" value="1"/>
</dbReference>
<evidence type="ECO:0000256" key="3">
    <source>
        <dbReference type="ARBA" id="ARBA00022475"/>
    </source>
</evidence>
<comment type="similarity">
    <text evidence="2">Belongs to the polysaccharide synthase family.</text>
</comment>
<comment type="caution">
    <text evidence="8">The sequence shown here is derived from an EMBL/GenBank/DDBJ whole genome shotgun (WGS) entry which is preliminary data.</text>
</comment>